<name>A0A3S9U7T2_9CAUD</name>
<keyword evidence="2" id="KW-1185">Reference proteome</keyword>
<gene>
    <name evidence="1" type="ORF">AAS23_gp62</name>
</gene>
<sequence length="98" mass="10996">MSKVSLLTNAQVITIMRMGSGTLYEMSGNLRYGREVRIAVGRSFERDDVACKSLAPLMRRGLIKFKSQSVCNNSSFYAVVLSPSGREMLNKFKENSHE</sequence>
<evidence type="ECO:0000313" key="1">
    <source>
        <dbReference type="EMBL" id="AZS06375.1"/>
    </source>
</evidence>
<proteinExistence type="predicted"/>
<reference evidence="1 2" key="1">
    <citation type="submission" date="2018-10" db="EMBL/GenBank/DDBJ databases">
        <title>Complete genome sequence of Pantoea phage vB_PagS_AAS23.</title>
        <authorList>
            <person name="Truncaite L."/>
            <person name="Simoliuniene M."/>
            <person name="Kazlauskas D."/>
            <person name="Meskys R."/>
            <person name="Simoliunas E."/>
        </authorList>
    </citation>
    <scope>NUCLEOTIDE SEQUENCE [LARGE SCALE GENOMIC DNA]</scope>
    <source>
        <strain evidence="1">AAS23</strain>
    </source>
</reference>
<dbReference type="EMBL" id="MK095606">
    <property type="protein sequence ID" value="AZS06375.1"/>
    <property type="molecule type" value="Genomic_DNA"/>
</dbReference>
<dbReference type="Proteomes" id="UP000288641">
    <property type="component" value="Segment"/>
</dbReference>
<evidence type="ECO:0000313" key="2">
    <source>
        <dbReference type="Proteomes" id="UP000288641"/>
    </source>
</evidence>
<protein>
    <submittedName>
        <fullName evidence="1">Putative transcriptional regulator</fullName>
    </submittedName>
</protein>
<accession>A0A3S9U7T2</accession>
<organism evidence="1 2">
    <name type="scientific">Pantoea phage vB_PagS_AAS23</name>
    <dbReference type="NCBI Taxonomy" id="2499073"/>
    <lineage>
        <taxon>Viruses</taxon>
        <taxon>Duplodnaviria</taxon>
        <taxon>Heunggongvirae</taxon>
        <taxon>Uroviricota</taxon>
        <taxon>Caudoviricetes</taxon>
        <taxon>Drexlerviridae</taxon>
        <taxon>Sauletekiovirus</taxon>
        <taxon>Sauletekiovirus AAS23</taxon>
    </lineage>
</organism>